<dbReference type="FunFam" id="2.40.110.10:FF:000011">
    <property type="entry name" value="Acyl-CoA dehydrogenase FadE34"/>
    <property type="match status" value="1"/>
</dbReference>
<dbReference type="SUPFAM" id="SSF47203">
    <property type="entry name" value="Acyl-CoA dehydrogenase C-terminal domain-like"/>
    <property type="match status" value="1"/>
</dbReference>
<evidence type="ECO:0000256" key="1">
    <source>
        <dbReference type="ARBA" id="ARBA00001974"/>
    </source>
</evidence>
<comment type="similarity">
    <text evidence="2 6">Belongs to the acyl-CoA dehydrogenase family.</text>
</comment>
<dbReference type="Gene3D" id="2.40.110.10">
    <property type="entry name" value="Butyryl-CoA Dehydrogenase, subunit A, domain 2"/>
    <property type="match status" value="1"/>
</dbReference>
<evidence type="ECO:0000313" key="10">
    <source>
        <dbReference type="EMBL" id="ODQ96451.1"/>
    </source>
</evidence>
<gene>
    <name evidence="10" type="ORF">BHQ17_01085</name>
</gene>
<evidence type="ECO:0000259" key="9">
    <source>
        <dbReference type="Pfam" id="PF02770"/>
    </source>
</evidence>
<dbReference type="InterPro" id="IPR037069">
    <property type="entry name" value="AcylCoA_DH/ox_N_sf"/>
</dbReference>
<evidence type="ECO:0000256" key="6">
    <source>
        <dbReference type="RuleBase" id="RU362125"/>
    </source>
</evidence>
<dbReference type="InterPro" id="IPR006091">
    <property type="entry name" value="Acyl-CoA_Oxase/DH_mid-dom"/>
</dbReference>
<dbReference type="InterPro" id="IPR009075">
    <property type="entry name" value="AcylCo_DH/oxidase_C"/>
</dbReference>
<evidence type="ECO:0000256" key="7">
    <source>
        <dbReference type="SAM" id="MobiDB-lite"/>
    </source>
</evidence>
<keyword evidence="4 6" id="KW-0274">FAD</keyword>
<feature type="region of interest" description="Disordered" evidence="7">
    <location>
        <begin position="372"/>
        <end position="391"/>
    </location>
</feature>
<keyword evidence="11" id="KW-1185">Reference proteome</keyword>
<organism evidence="10 11">
    <name type="scientific">Mycolicibacterium holsaticum</name>
    <dbReference type="NCBI Taxonomy" id="152142"/>
    <lineage>
        <taxon>Bacteria</taxon>
        <taxon>Bacillati</taxon>
        <taxon>Actinomycetota</taxon>
        <taxon>Actinomycetes</taxon>
        <taxon>Mycobacteriales</taxon>
        <taxon>Mycobacteriaceae</taxon>
        <taxon>Mycolicibacterium</taxon>
    </lineage>
</organism>
<dbReference type="Gene3D" id="1.20.140.10">
    <property type="entry name" value="Butyryl-CoA Dehydrogenase, subunit A, domain 3"/>
    <property type="match status" value="1"/>
</dbReference>
<dbReference type="InterPro" id="IPR046373">
    <property type="entry name" value="Acyl-CoA_Oxase/DH_mid-dom_sf"/>
</dbReference>
<dbReference type="GO" id="GO:0050660">
    <property type="term" value="F:flavin adenine dinucleotide binding"/>
    <property type="evidence" value="ECO:0007669"/>
    <property type="project" value="InterPro"/>
</dbReference>
<evidence type="ECO:0000256" key="5">
    <source>
        <dbReference type="ARBA" id="ARBA00023002"/>
    </source>
</evidence>
<accession>A0A1E3S316</accession>
<sequence>MTDQAAEVDRRVAELLTRVDPRTTDAEVFLGEQFDAGLAYVDYPLGKGGLGFPAGLQRRVDDQLDAAGAHRAFLRNPLGVGMLPLTLLRHGSDEQQQRYLRPAFIGEEIWCQLFSEPGAGSDLAGLSTRAVRDGAEWVVNGQKIWTSLAHRATWGMLLARTNPGLPKHDGITYFVVNMRQPGIDVRPLKQLNGQSDFNEVFLDDVRVPDTDRIDAVGKGWAVARTTLSSERAALSGAGTGAANIGGSAVERLVELAVTNGRWHDPVARAQIVDLVVESTLIRLTNQRSRAALRAGRSVGAEGAATKVGAGLHNRRLQGAFLDIAGPAAMSWDDQAGQSRRIASGYLRAQANTIEGGASNVLRDVLAERVLGMPRDPGELPRSTPWKDIPRR</sequence>
<dbReference type="InterPro" id="IPR036250">
    <property type="entry name" value="AcylCo_DH-like_C"/>
</dbReference>
<dbReference type="OrthoDB" id="5167280at2"/>
<dbReference type="Pfam" id="PF02770">
    <property type="entry name" value="Acyl-CoA_dh_M"/>
    <property type="match status" value="1"/>
</dbReference>
<dbReference type="PANTHER" id="PTHR43292">
    <property type="entry name" value="ACYL-COA DEHYDROGENASE"/>
    <property type="match status" value="1"/>
</dbReference>
<keyword evidence="5 6" id="KW-0560">Oxidoreductase</keyword>
<feature type="domain" description="Acyl-CoA dehydrogenase/oxidase C-terminal" evidence="8">
    <location>
        <begin position="217"/>
        <end position="370"/>
    </location>
</feature>
<comment type="cofactor">
    <cofactor evidence="1 6">
        <name>FAD</name>
        <dbReference type="ChEBI" id="CHEBI:57692"/>
    </cofactor>
</comment>
<keyword evidence="3 6" id="KW-0285">Flavoprotein</keyword>
<feature type="domain" description="Acyl-CoA oxidase/dehydrogenase middle" evidence="9">
    <location>
        <begin position="111"/>
        <end position="205"/>
    </location>
</feature>
<dbReference type="RefSeq" id="WP_069403371.1">
    <property type="nucleotide sequence ID" value="NZ_MIGZ01000003.1"/>
</dbReference>
<evidence type="ECO:0008006" key="12">
    <source>
        <dbReference type="Google" id="ProtNLM"/>
    </source>
</evidence>
<dbReference type="GO" id="GO:0005886">
    <property type="term" value="C:plasma membrane"/>
    <property type="evidence" value="ECO:0007669"/>
    <property type="project" value="TreeGrafter"/>
</dbReference>
<dbReference type="AlphaFoldDB" id="A0A1E3S316"/>
<protein>
    <recommendedName>
        <fullName evidence="12">Acyl-CoA dehydrogenase</fullName>
    </recommendedName>
</protein>
<evidence type="ECO:0000256" key="3">
    <source>
        <dbReference type="ARBA" id="ARBA00022630"/>
    </source>
</evidence>
<dbReference type="Proteomes" id="UP000094243">
    <property type="component" value="Unassembled WGS sequence"/>
</dbReference>
<dbReference type="Pfam" id="PF00441">
    <property type="entry name" value="Acyl-CoA_dh_1"/>
    <property type="match status" value="1"/>
</dbReference>
<evidence type="ECO:0000256" key="2">
    <source>
        <dbReference type="ARBA" id="ARBA00009347"/>
    </source>
</evidence>
<dbReference type="SUPFAM" id="SSF56645">
    <property type="entry name" value="Acyl-CoA dehydrogenase NM domain-like"/>
    <property type="match status" value="1"/>
</dbReference>
<proteinExistence type="inferred from homology"/>
<reference evidence="11" key="1">
    <citation type="submission" date="2016-09" db="EMBL/GenBank/DDBJ databases">
        <authorList>
            <person name="Greninger A.L."/>
            <person name="Jerome K.R."/>
            <person name="Mcnair B."/>
            <person name="Wallis C."/>
            <person name="Fang F."/>
        </authorList>
    </citation>
    <scope>NUCLEOTIDE SEQUENCE [LARGE SCALE GENOMIC DNA]</scope>
    <source>
        <strain evidence="11">M7</strain>
    </source>
</reference>
<evidence type="ECO:0000313" key="11">
    <source>
        <dbReference type="Proteomes" id="UP000094243"/>
    </source>
</evidence>
<dbReference type="EMBL" id="MIGZ01000003">
    <property type="protein sequence ID" value="ODQ96451.1"/>
    <property type="molecule type" value="Genomic_DNA"/>
</dbReference>
<evidence type="ECO:0000256" key="4">
    <source>
        <dbReference type="ARBA" id="ARBA00022827"/>
    </source>
</evidence>
<comment type="caution">
    <text evidence="10">The sequence shown here is derived from an EMBL/GenBank/DDBJ whole genome shotgun (WGS) entry which is preliminary data.</text>
</comment>
<dbReference type="InterPro" id="IPR052161">
    <property type="entry name" value="Mycobact_Acyl-CoA_DH"/>
</dbReference>
<evidence type="ECO:0000259" key="8">
    <source>
        <dbReference type="Pfam" id="PF00441"/>
    </source>
</evidence>
<dbReference type="GO" id="GO:0016627">
    <property type="term" value="F:oxidoreductase activity, acting on the CH-CH group of donors"/>
    <property type="evidence" value="ECO:0007669"/>
    <property type="project" value="InterPro"/>
</dbReference>
<dbReference type="InterPro" id="IPR009100">
    <property type="entry name" value="AcylCoA_DH/oxidase_NM_dom_sf"/>
</dbReference>
<dbReference type="PANTHER" id="PTHR43292:SF4">
    <property type="entry name" value="ACYL-COA DEHYDROGENASE FADE34"/>
    <property type="match status" value="1"/>
</dbReference>
<name>A0A1E3S316_9MYCO</name>
<dbReference type="Gene3D" id="1.10.540.10">
    <property type="entry name" value="Acyl-CoA dehydrogenase/oxidase, N-terminal domain"/>
    <property type="match status" value="1"/>
</dbReference>